<evidence type="ECO:0000256" key="1">
    <source>
        <dbReference type="SAM" id="Phobius"/>
    </source>
</evidence>
<dbReference type="OrthoDB" id="327621at2"/>
<keyword evidence="1" id="KW-0472">Membrane</keyword>
<dbReference type="Proteomes" id="UP000323720">
    <property type="component" value="Unassembled WGS sequence"/>
</dbReference>
<protein>
    <submittedName>
        <fullName evidence="3">DUF2157 domain-containing protein</fullName>
    </submittedName>
</protein>
<accession>A0A5D0RBH1</accession>
<feature type="transmembrane region" description="Helical" evidence="1">
    <location>
        <begin position="261"/>
        <end position="282"/>
    </location>
</feature>
<dbReference type="AlphaFoldDB" id="A0A5D0RBH1"/>
<proteinExistence type="predicted"/>
<keyword evidence="1" id="KW-0812">Transmembrane</keyword>
<dbReference type="InterPro" id="IPR018677">
    <property type="entry name" value="DUF2157"/>
</dbReference>
<feature type="transmembrane region" description="Helical" evidence="1">
    <location>
        <begin position="41"/>
        <end position="66"/>
    </location>
</feature>
<gene>
    <name evidence="3" type="ORF">ES674_03525</name>
</gene>
<name>A0A5D0RBH1_9FLAO</name>
<feature type="transmembrane region" description="Helical" evidence="1">
    <location>
        <begin position="288"/>
        <end position="308"/>
    </location>
</feature>
<evidence type="ECO:0000313" key="4">
    <source>
        <dbReference type="Proteomes" id="UP000323720"/>
    </source>
</evidence>
<comment type="caution">
    <text evidence="3">The sequence shown here is derived from an EMBL/GenBank/DDBJ whole genome shotgun (WGS) entry which is preliminary data.</text>
</comment>
<evidence type="ECO:0000259" key="2">
    <source>
        <dbReference type="Pfam" id="PF09925"/>
    </source>
</evidence>
<keyword evidence="1" id="KW-1133">Transmembrane helix</keyword>
<feature type="transmembrane region" description="Helical" evidence="1">
    <location>
        <begin position="151"/>
        <end position="170"/>
    </location>
</feature>
<sequence>MAKIERNDIHIISRHSNWSESEIKARLQRDVYHDKEAWQKFLNLLFISLGVGFTTAGILFFFAYNWADLHKFAKLGLIEGLIIAITAVILFSKWQLNVKNILLTGASMIVGVLFAVFGQIYQTGANAYDFFLGWTLFIFLWVVVSNFAPLWLIFIILINTTVILYIEQVAQNWPEIIPFTLLFGINTVFLFIALIGEKLSADINPPTWFTNILALAAASFGTIAICYGIFDDYQASFLILVIATALLYAYGIYYGIQTKSIFYLSIIPFSLIVIGSALLISWSDDGGMFFVISLFIILSVTFLIANLIKLQKRWVN</sequence>
<feature type="transmembrane region" description="Helical" evidence="1">
    <location>
        <begin position="236"/>
        <end position="254"/>
    </location>
</feature>
<feature type="transmembrane region" description="Helical" evidence="1">
    <location>
        <begin position="101"/>
        <end position="121"/>
    </location>
</feature>
<dbReference type="Pfam" id="PF09925">
    <property type="entry name" value="DUF2157"/>
    <property type="match status" value="1"/>
</dbReference>
<dbReference type="EMBL" id="VSKK01000001">
    <property type="protein sequence ID" value="TYB78857.1"/>
    <property type="molecule type" value="Genomic_DNA"/>
</dbReference>
<feature type="transmembrane region" description="Helical" evidence="1">
    <location>
        <begin position="176"/>
        <end position="196"/>
    </location>
</feature>
<reference evidence="3 4" key="1">
    <citation type="submission" date="2019-08" db="EMBL/GenBank/DDBJ databases">
        <title>Genomes of Antarctic Bizionia species.</title>
        <authorList>
            <person name="Bowman J.P."/>
        </authorList>
    </citation>
    <scope>NUCLEOTIDE SEQUENCE [LARGE SCALE GENOMIC DNA]</scope>
    <source>
        <strain evidence="3 4">ADA-4</strain>
    </source>
</reference>
<dbReference type="RefSeq" id="WP_148402594.1">
    <property type="nucleotide sequence ID" value="NZ_VSKK01000001.1"/>
</dbReference>
<feature type="domain" description="DUF2157" evidence="2">
    <location>
        <begin position="39"/>
        <end position="151"/>
    </location>
</feature>
<organism evidence="3 4">
    <name type="scientific">Bizionia myxarmorum</name>
    <dbReference type="NCBI Taxonomy" id="291186"/>
    <lineage>
        <taxon>Bacteria</taxon>
        <taxon>Pseudomonadati</taxon>
        <taxon>Bacteroidota</taxon>
        <taxon>Flavobacteriia</taxon>
        <taxon>Flavobacteriales</taxon>
        <taxon>Flavobacteriaceae</taxon>
        <taxon>Bizionia</taxon>
    </lineage>
</organism>
<keyword evidence="4" id="KW-1185">Reference proteome</keyword>
<evidence type="ECO:0000313" key="3">
    <source>
        <dbReference type="EMBL" id="TYB78857.1"/>
    </source>
</evidence>
<feature type="transmembrane region" description="Helical" evidence="1">
    <location>
        <begin position="208"/>
        <end position="230"/>
    </location>
</feature>
<feature type="transmembrane region" description="Helical" evidence="1">
    <location>
        <begin position="72"/>
        <end position="92"/>
    </location>
</feature>
<feature type="transmembrane region" description="Helical" evidence="1">
    <location>
        <begin position="127"/>
        <end position="144"/>
    </location>
</feature>